<evidence type="ECO:0000256" key="4">
    <source>
        <dbReference type="ARBA" id="ARBA00022679"/>
    </source>
</evidence>
<evidence type="ECO:0000256" key="1">
    <source>
        <dbReference type="ARBA" id="ARBA00004496"/>
    </source>
</evidence>
<dbReference type="InterPro" id="IPR001127">
    <property type="entry name" value="PTS_EIIA_1_perm"/>
</dbReference>
<dbReference type="Proteomes" id="UP000002312">
    <property type="component" value="Chromosome"/>
</dbReference>
<dbReference type="GO" id="GO:0016301">
    <property type="term" value="F:kinase activity"/>
    <property type="evidence" value="ECO:0007669"/>
    <property type="project" value="UniProtKB-KW"/>
</dbReference>
<dbReference type="OrthoDB" id="9797715at2"/>
<dbReference type="FunFam" id="2.70.70.10:FF:000001">
    <property type="entry name" value="PTS system glucose-specific IIA component"/>
    <property type="match status" value="1"/>
</dbReference>
<dbReference type="GO" id="GO:0009401">
    <property type="term" value="P:phosphoenolpyruvate-dependent sugar phosphotransferase system"/>
    <property type="evidence" value="ECO:0007669"/>
    <property type="project" value="UniProtKB-KW"/>
</dbReference>
<dbReference type="KEGG" id="bbp:BBPR_0239"/>
<dbReference type="PATRIC" id="fig|702459.3.peg.250"/>
<evidence type="ECO:0000256" key="3">
    <source>
        <dbReference type="ARBA" id="ARBA00022597"/>
    </source>
</evidence>
<dbReference type="PROSITE" id="PS00371">
    <property type="entry name" value="PTS_EIIA_TYPE_1_HIS"/>
    <property type="match status" value="1"/>
</dbReference>
<gene>
    <name evidence="8" type="ordered locus">BBPR_0239</name>
</gene>
<dbReference type="PANTHER" id="PTHR45008:SF1">
    <property type="entry name" value="PTS SYSTEM GLUCOSE-SPECIFIC EIIA COMPONENT"/>
    <property type="match status" value="1"/>
</dbReference>
<dbReference type="SUPFAM" id="SSF51261">
    <property type="entry name" value="Duplicated hybrid motif"/>
    <property type="match status" value="1"/>
</dbReference>
<dbReference type="PANTHER" id="PTHR45008">
    <property type="entry name" value="PTS SYSTEM GLUCOSE-SPECIFIC EIIA COMPONENT"/>
    <property type="match status" value="1"/>
</dbReference>
<dbReference type="HOGENOM" id="CLU_012312_5_1_11"/>
<dbReference type="Gene3D" id="2.70.70.10">
    <property type="entry name" value="Glucose Permease (Domain IIA)"/>
    <property type="match status" value="1"/>
</dbReference>
<comment type="subcellular location">
    <subcellularLocation>
        <location evidence="1">Cytoplasm</location>
    </subcellularLocation>
</comment>
<evidence type="ECO:0000256" key="6">
    <source>
        <dbReference type="ARBA" id="ARBA00022777"/>
    </source>
</evidence>
<protein>
    <submittedName>
        <fullName evidence="8">PTS system, glucose-specific IIA component</fullName>
        <ecNumber evidence="8">2.7.1.69</ecNumber>
    </submittedName>
</protein>
<evidence type="ECO:0000259" key="7">
    <source>
        <dbReference type="PROSITE" id="PS51093"/>
    </source>
</evidence>
<accession>A0A0H3E873</accession>
<name>A0A0H3E873_BIFBP</name>
<dbReference type="Pfam" id="PF00358">
    <property type="entry name" value="PTS_EIIA_1"/>
    <property type="match status" value="1"/>
</dbReference>
<keyword evidence="6" id="KW-0418">Kinase</keyword>
<proteinExistence type="predicted"/>
<dbReference type="EMBL" id="CP001840">
    <property type="protein sequence ID" value="ADP35366.1"/>
    <property type="molecule type" value="Genomic_DNA"/>
</dbReference>
<dbReference type="NCBIfam" id="TIGR00830">
    <property type="entry name" value="PTBA"/>
    <property type="match status" value="1"/>
</dbReference>
<keyword evidence="3" id="KW-0762">Sugar transport</keyword>
<dbReference type="EC" id="2.7.1.69" evidence="8"/>
<sequence length="168" mass="16695">MTAAPAAAAPAPKVKAADNAVLAPVDGAIKPITEVPDETFAAKILGDGFAVVPTSGRVVAPVAGKITTVAQAKHAVGITTPAGVEVLVHIGVDTVQLAGSPFTMMVSEGQQVNAGDALVDVDWNVVKSAGKPTDVIVVFTNPAKIDKLSITAKGAVATGAPIGTIVTK</sequence>
<dbReference type="GeneID" id="93091835"/>
<dbReference type="InterPro" id="IPR011055">
    <property type="entry name" value="Dup_hybrid_motif"/>
</dbReference>
<dbReference type="GO" id="GO:0005737">
    <property type="term" value="C:cytoplasm"/>
    <property type="evidence" value="ECO:0007669"/>
    <property type="project" value="UniProtKB-SubCell"/>
</dbReference>
<evidence type="ECO:0000313" key="9">
    <source>
        <dbReference type="Proteomes" id="UP000002312"/>
    </source>
</evidence>
<organism evidence="8 9">
    <name type="scientific">Bifidobacterium bifidum (strain PRL2010)</name>
    <dbReference type="NCBI Taxonomy" id="702459"/>
    <lineage>
        <taxon>Bacteria</taxon>
        <taxon>Bacillati</taxon>
        <taxon>Actinomycetota</taxon>
        <taxon>Actinomycetes</taxon>
        <taxon>Bifidobacteriales</taxon>
        <taxon>Bifidobacteriaceae</taxon>
        <taxon>Bifidobacterium</taxon>
    </lineage>
</organism>
<dbReference type="eggNOG" id="COG2190">
    <property type="taxonomic scope" value="Bacteria"/>
</dbReference>
<keyword evidence="5" id="KW-0598">Phosphotransferase system</keyword>
<keyword evidence="4 8" id="KW-0808">Transferase</keyword>
<evidence type="ECO:0000256" key="5">
    <source>
        <dbReference type="ARBA" id="ARBA00022683"/>
    </source>
</evidence>
<dbReference type="AlphaFoldDB" id="A0A0H3E873"/>
<evidence type="ECO:0000313" key="8">
    <source>
        <dbReference type="EMBL" id="ADP35366.1"/>
    </source>
</evidence>
<dbReference type="InterPro" id="IPR050890">
    <property type="entry name" value="PTS_EIIA_component"/>
</dbReference>
<dbReference type="RefSeq" id="WP_013363031.1">
    <property type="nucleotide sequence ID" value="NC_014638.1"/>
</dbReference>
<keyword evidence="2" id="KW-0813">Transport</keyword>
<reference evidence="8 9" key="1">
    <citation type="journal article" date="2010" name="Proc. Natl. Acad. Sci. U.S.A.">
        <title>Genome analysis of Bifidobacterium bifidum PRL2010 reveals metabolic pathways for host-derived glycan foraging.</title>
        <authorList>
            <person name="Turroni F."/>
            <person name="Bottacini F."/>
            <person name="Foroni E."/>
            <person name="Mulder I."/>
            <person name="Kim J.H."/>
            <person name="Zomer A."/>
            <person name="Sanchez B."/>
            <person name="Bidossi A."/>
            <person name="Ferrarini A."/>
            <person name="Giubellini V."/>
            <person name="Delledonne M."/>
            <person name="Henrissat B."/>
            <person name="Coutinho P."/>
            <person name="Oggioni M."/>
            <person name="Fitzgerald G.F."/>
            <person name="Mills D."/>
            <person name="Margolles A."/>
            <person name="Kelly D."/>
            <person name="van Sinderen D."/>
            <person name="Ventura M."/>
        </authorList>
    </citation>
    <scope>NUCLEOTIDE SEQUENCE [LARGE SCALE GENOMIC DNA]</scope>
    <source>
        <strain evidence="8 9">PRL2010</strain>
    </source>
</reference>
<feature type="domain" description="PTS EIIA type-1" evidence="7">
    <location>
        <begin position="37"/>
        <end position="141"/>
    </location>
</feature>
<evidence type="ECO:0000256" key="2">
    <source>
        <dbReference type="ARBA" id="ARBA00022448"/>
    </source>
</evidence>
<dbReference type="PROSITE" id="PS51093">
    <property type="entry name" value="PTS_EIIA_TYPE_1"/>
    <property type="match status" value="1"/>
</dbReference>